<dbReference type="InterPro" id="IPR052029">
    <property type="entry name" value="PpiD_chaperone"/>
</dbReference>
<dbReference type="GO" id="GO:0003755">
    <property type="term" value="F:peptidyl-prolyl cis-trans isomerase activity"/>
    <property type="evidence" value="ECO:0007669"/>
    <property type="project" value="InterPro"/>
</dbReference>
<dbReference type="Gene3D" id="1.10.8.1040">
    <property type="match status" value="1"/>
</dbReference>
<evidence type="ECO:0000256" key="5">
    <source>
        <dbReference type="ARBA" id="ARBA00023136"/>
    </source>
</evidence>
<protein>
    <recommendedName>
        <fullName evidence="9">PpiC domain-containing protein</fullName>
    </recommendedName>
</protein>
<evidence type="ECO:0000256" key="6">
    <source>
        <dbReference type="ARBA" id="ARBA00023186"/>
    </source>
</evidence>
<evidence type="ECO:0000313" key="10">
    <source>
        <dbReference type="EMBL" id="PIZ14989.1"/>
    </source>
</evidence>
<accession>A0A2M7S6B1</accession>
<feature type="domain" description="PpiC" evidence="9">
    <location>
        <begin position="204"/>
        <end position="345"/>
    </location>
</feature>
<dbReference type="EMBL" id="PFMR01000287">
    <property type="protein sequence ID" value="PIZ14989.1"/>
    <property type="molecule type" value="Genomic_DNA"/>
</dbReference>
<comment type="subcellular location">
    <subcellularLocation>
        <location evidence="1">Cell membrane</location>
        <topology evidence="1">Single-pass type II membrane protein</topology>
    </subcellularLocation>
</comment>
<dbReference type="Pfam" id="PF13145">
    <property type="entry name" value="Rotamase_2"/>
    <property type="match status" value="1"/>
</dbReference>
<evidence type="ECO:0000259" key="9">
    <source>
        <dbReference type="Pfam" id="PF13145"/>
    </source>
</evidence>
<evidence type="ECO:0000256" key="2">
    <source>
        <dbReference type="ARBA" id="ARBA00022475"/>
    </source>
</evidence>
<comment type="similarity">
    <text evidence="7">Belongs to the PpiD chaperone family.</text>
</comment>
<dbReference type="Pfam" id="PF13624">
    <property type="entry name" value="SurA_N_3"/>
    <property type="match status" value="1"/>
</dbReference>
<keyword evidence="5 8" id="KW-0472">Membrane</keyword>
<proteinExistence type="inferred from homology"/>
<dbReference type="AlphaFoldDB" id="A0A2M7S6B1"/>
<sequence>MLEGLRKNMKAIIWGIIVVFLATIAIAWGLQFSGRGGPKNYVAKINGKKVTYEDFNSVYSQWAERYRKTYSDDFDDAMAENLKRMILNNLVFNELMYQEALKNGMKTTGYEIDEALKSLQIFQNESGQFDPNRYMQGKKVLPNSWWKTQTLEMKKTLLARKLELAIRNTVKTSDEDLLGYYREQNAQVRMDYIYLDRKAFPFQPSDQELQKFYEVNKEKYKKPEQVQVEYLAAPKPSEEDIPDSGIRNGIISNLKKTMESAYNEMDKDKKDMRETGNRYNLEYDKTPLFTRLQSLDNQDFQLFSQAAFMLSDPGELTDRLESEKFFYILRLVQRIEAHVPAIGEAGKEIKEEVVSVKQEEMAGNRAKEISAGLKTGGEKNYASGIKTTQLFRVTKEIPGIKGDAELKKSILNLKTGEWSGPLKTEEGYLLAKVVEKNVPQSIVVKDTETLSELRQEVQNAREYQVLQEWFKNVRKRAKIENTLFPEGGEAELPEE</sequence>
<gene>
    <name evidence="10" type="ORF">COY52_10550</name>
</gene>
<evidence type="ECO:0000256" key="8">
    <source>
        <dbReference type="SAM" id="Phobius"/>
    </source>
</evidence>
<evidence type="ECO:0000256" key="7">
    <source>
        <dbReference type="ARBA" id="ARBA00038408"/>
    </source>
</evidence>
<dbReference type="PANTHER" id="PTHR47529">
    <property type="entry name" value="PEPTIDYL-PROLYL CIS-TRANS ISOMERASE D"/>
    <property type="match status" value="1"/>
</dbReference>
<dbReference type="InterPro" id="IPR027304">
    <property type="entry name" value="Trigger_fact/SurA_dom_sf"/>
</dbReference>
<feature type="transmembrane region" description="Helical" evidence="8">
    <location>
        <begin position="12"/>
        <end position="30"/>
    </location>
</feature>
<keyword evidence="3 8" id="KW-0812">Transmembrane</keyword>
<name>A0A2M7S6B1_9BACT</name>
<evidence type="ECO:0000256" key="4">
    <source>
        <dbReference type="ARBA" id="ARBA00022989"/>
    </source>
</evidence>
<organism evidence="10 11">
    <name type="scientific">Candidatus Desantisbacteria bacterium CG_4_10_14_0_8_um_filter_48_22</name>
    <dbReference type="NCBI Taxonomy" id="1974543"/>
    <lineage>
        <taxon>Bacteria</taxon>
        <taxon>Candidatus Desantisiibacteriota</taxon>
    </lineage>
</organism>
<evidence type="ECO:0000256" key="1">
    <source>
        <dbReference type="ARBA" id="ARBA00004401"/>
    </source>
</evidence>
<evidence type="ECO:0000313" key="11">
    <source>
        <dbReference type="Proteomes" id="UP000229307"/>
    </source>
</evidence>
<keyword evidence="2" id="KW-1003">Cell membrane</keyword>
<keyword evidence="4 8" id="KW-1133">Transmembrane helix</keyword>
<reference evidence="11" key="1">
    <citation type="submission" date="2017-09" db="EMBL/GenBank/DDBJ databases">
        <title>Depth-based differentiation of microbial function through sediment-hosted aquifers and enrichment of novel symbionts in the deep terrestrial subsurface.</title>
        <authorList>
            <person name="Probst A.J."/>
            <person name="Ladd B."/>
            <person name="Jarett J.K."/>
            <person name="Geller-Mcgrath D.E."/>
            <person name="Sieber C.M.K."/>
            <person name="Emerson J.B."/>
            <person name="Anantharaman K."/>
            <person name="Thomas B.C."/>
            <person name="Malmstrom R."/>
            <person name="Stieglmeier M."/>
            <person name="Klingl A."/>
            <person name="Woyke T."/>
            <person name="Ryan C.M."/>
            <person name="Banfield J.F."/>
        </authorList>
    </citation>
    <scope>NUCLEOTIDE SEQUENCE [LARGE SCALE GENOMIC DNA]</scope>
</reference>
<keyword evidence="6" id="KW-0143">Chaperone</keyword>
<dbReference type="GO" id="GO:0005886">
    <property type="term" value="C:plasma membrane"/>
    <property type="evidence" value="ECO:0007669"/>
    <property type="project" value="UniProtKB-SubCell"/>
</dbReference>
<dbReference type="SUPFAM" id="SSF109998">
    <property type="entry name" value="Triger factor/SurA peptide-binding domain-like"/>
    <property type="match status" value="1"/>
</dbReference>
<evidence type="ECO:0000256" key="3">
    <source>
        <dbReference type="ARBA" id="ARBA00022692"/>
    </source>
</evidence>
<dbReference type="InterPro" id="IPR000297">
    <property type="entry name" value="PPIase_PpiC"/>
</dbReference>
<dbReference type="Proteomes" id="UP000229307">
    <property type="component" value="Unassembled WGS sequence"/>
</dbReference>
<comment type="caution">
    <text evidence="10">The sequence shown here is derived from an EMBL/GenBank/DDBJ whole genome shotgun (WGS) entry which is preliminary data.</text>
</comment>
<dbReference type="PANTHER" id="PTHR47529:SF1">
    <property type="entry name" value="PERIPLASMIC CHAPERONE PPID"/>
    <property type="match status" value="1"/>
</dbReference>